<dbReference type="InterPro" id="IPR037010">
    <property type="entry name" value="VitB12-dep_Met_synth_activ_sf"/>
</dbReference>
<proteinExistence type="predicted"/>
<evidence type="ECO:0000313" key="6">
    <source>
        <dbReference type="Proteomes" id="UP000593571"/>
    </source>
</evidence>
<gene>
    <name evidence="5" type="ORF">HJG63_013703</name>
</gene>
<dbReference type="GO" id="GO:0032259">
    <property type="term" value="P:methylation"/>
    <property type="evidence" value="ECO:0007669"/>
    <property type="project" value="UniProtKB-KW"/>
</dbReference>
<dbReference type="PANTHER" id="PTHR45833">
    <property type="entry name" value="METHIONINE SYNTHASE"/>
    <property type="match status" value="1"/>
</dbReference>
<dbReference type="Pfam" id="PF02965">
    <property type="entry name" value="Met_synt_B12"/>
    <property type="match status" value="1"/>
</dbReference>
<keyword evidence="3 5" id="KW-0489">Methyltransferase</keyword>
<reference evidence="5 6" key="1">
    <citation type="journal article" date="2020" name="Nature">
        <title>Six reference-quality genomes reveal evolution of bat adaptations.</title>
        <authorList>
            <person name="Jebb D."/>
            <person name="Huang Z."/>
            <person name="Pippel M."/>
            <person name="Hughes G.M."/>
            <person name="Lavrichenko K."/>
            <person name="Devanna P."/>
            <person name="Winkler S."/>
            <person name="Jermiin L.S."/>
            <person name="Skirmuntt E.C."/>
            <person name="Katzourakis A."/>
            <person name="Burkitt-Gray L."/>
            <person name="Ray D.A."/>
            <person name="Sullivan K.A.M."/>
            <person name="Roscito J.G."/>
            <person name="Kirilenko B.M."/>
            <person name="Davalos L.M."/>
            <person name="Corthals A.P."/>
            <person name="Power M.L."/>
            <person name="Jones G."/>
            <person name="Ransome R.D."/>
            <person name="Dechmann D.K.N."/>
            <person name="Locatelli A.G."/>
            <person name="Puechmaille S.J."/>
            <person name="Fedrigo O."/>
            <person name="Jarvis E.D."/>
            <person name="Hiller M."/>
            <person name="Vernes S.C."/>
            <person name="Myers E.W."/>
            <person name="Teeling E.C."/>
        </authorList>
    </citation>
    <scope>NUCLEOTIDE SEQUENCE [LARGE SCALE GENOMIC DNA]</scope>
    <source>
        <strain evidence="5">MRouAeg1</strain>
        <tissue evidence="5">Muscle</tissue>
    </source>
</reference>
<sequence>MAPPPPLDLQAEKDPASTDPYLCLADFVAPLHTGVRDHLGLFAVACFGVEELSQAYEEQCDDYSSIMVKALGDRLAEAFAEELHARVRRELWAYCGGEELDFADLRSLRYGGIRPAPGYPSQPDHTEKLTMWALADIERCTGIRLTESLAMAPASAVSGLYFSNLKSKYFAVGKICKDQIEDYAQRKNMSVAEVEKWLGPILGYDTD</sequence>
<comment type="caution">
    <text evidence="5">The sequence shown here is derived from an EMBL/GenBank/DDBJ whole genome shotgun (WGS) entry which is preliminary data.</text>
</comment>
<dbReference type="GO" id="GO:0046872">
    <property type="term" value="F:metal ion binding"/>
    <property type="evidence" value="ECO:0007669"/>
    <property type="project" value="UniProtKB-KW"/>
</dbReference>
<dbReference type="PANTHER" id="PTHR45833:SF1">
    <property type="entry name" value="METHIONINE SYNTHASE"/>
    <property type="match status" value="1"/>
</dbReference>
<name>A0A7J8B9K0_ROUAE</name>
<dbReference type="EMBL" id="JACASE010000018">
    <property type="protein sequence ID" value="KAF6395487.1"/>
    <property type="molecule type" value="Genomic_DNA"/>
</dbReference>
<protein>
    <submittedName>
        <fullName evidence="5">5-methyltetrahydrofolate-homocysteine methyltransferase</fullName>
    </submittedName>
</protein>
<dbReference type="GO" id="GO:0008705">
    <property type="term" value="F:methionine synthase activity"/>
    <property type="evidence" value="ECO:0007669"/>
    <property type="project" value="InterPro"/>
</dbReference>
<accession>A0A7J8B9K0</accession>
<evidence type="ECO:0000256" key="2">
    <source>
        <dbReference type="ARBA" id="ARBA00023285"/>
    </source>
</evidence>
<keyword evidence="3 5" id="KW-0808">Transferase</keyword>
<dbReference type="SUPFAM" id="SSF56507">
    <property type="entry name" value="Methionine synthase activation domain-like"/>
    <property type="match status" value="1"/>
</dbReference>
<evidence type="ECO:0000259" key="4">
    <source>
        <dbReference type="PROSITE" id="PS50974"/>
    </source>
</evidence>
<dbReference type="InterPro" id="IPR004223">
    <property type="entry name" value="VitB12-dep_Met_synth_activ_dom"/>
</dbReference>
<keyword evidence="2" id="KW-0170">Cobalt</keyword>
<dbReference type="PROSITE" id="PS50974">
    <property type="entry name" value="ADOMET_ACTIVATION"/>
    <property type="match status" value="1"/>
</dbReference>
<keyword evidence="1" id="KW-0479">Metal-binding</keyword>
<dbReference type="AlphaFoldDB" id="A0A7J8B9K0"/>
<evidence type="ECO:0000256" key="3">
    <source>
        <dbReference type="PROSITE-ProRule" id="PRU00346"/>
    </source>
</evidence>
<organism evidence="5 6">
    <name type="scientific">Rousettus aegyptiacus</name>
    <name type="common">Egyptian fruit bat</name>
    <name type="synonym">Pteropus aegyptiacus</name>
    <dbReference type="NCBI Taxonomy" id="9407"/>
    <lineage>
        <taxon>Eukaryota</taxon>
        <taxon>Metazoa</taxon>
        <taxon>Chordata</taxon>
        <taxon>Craniata</taxon>
        <taxon>Vertebrata</taxon>
        <taxon>Euteleostomi</taxon>
        <taxon>Mammalia</taxon>
        <taxon>Eutheria</taxon>
        <taxon>Laurasiatheria</taxon>
        <taxon>Chiroptera</taxon>
        <taxon>Yinpterochiroptera</taxon>
        <taxon>Pteropodoidea</taxon>
        <taxon>Pteropodidae</taxon>
        <taxon>Rousettinae</taxon>
        <taxon>Rousettus</taxon>
    </lineage>
</organism>
<dbReference type="InterPro" id="IPR050554">
    <property type="entry name" value="Met_Synthase/Corrinoid"/>
</dbReference>
<dbReference type="GO" id="GO:0050667">
    <property type="term" value="P:homocysteine metabolic process"/>
    <property type="evidence" value="ECO:0007669"/>
    <property type="project" value="TreeGrafter"/>
</dbReference>
<feature type="domain" description="AdoMet activation" evidence="4">
    <location>
        <begin position="1"/>
        <end position="207"/>
    </location>
</feature>
<evidence type="ECO:0000256" key="1">
    <source>
        <dbReference type="ARBA" id="ARBA00022723"/>
    </source>
</evidence>
<evidence type="ECO:0000313" key="5">
    <source>
        <dbReference type="EMBL" id="KAF6395487.1"/>
    </source>
</evidence>
<keyword evidence="6" id="KW-1185">Reference proteome</keyword>
<dbReference type="GO" id="GO:0005829">
    <property type="term" value="C:cytosol"/>
    <property type="evidence" value="ECO:0007669"/>
    <property type="project" value="TreeGrafter"/>
</dbReference>
<dbReference type="GO" id="GO:0046653">
    <property type="term" value="P:tetrahydrofolate metabolic process"/>
    <property type="evidence" value="ECO:0007669"/>
    <property type="project" value="TreeGrafter"/>
</dbReference>
<dbReference type="Proteomes" id="UP000593571">
    <property type="component" value="Unassembled WGS sequence"/>
</dbReference>
<dbReference type="Gene3D" id="3.10.196.10">
    <property type="entry name" value="Vitamin B12-dependent methionine synthase, activation domain"/>
    <property type="match status" value="2"/>
</dbReference>